<gene>
    <name evidence="3" type="ORF">CAPTEDRAFT_221655</name>
</gene>
<evidence type="ECO:0000313" key="4">
    <source>
        <dbReference type="EnsemblMetazoa" id="CapteP221655"/>
    </source>
</evidence>
<evidence type="ECO:0000256" key="1">
    <source>
        <dbReference type="SAM" id="MobiDB-lite"/>
    </source>
</evidence>
<feature type="signal peptide" evidence="2">
    <location>
        <begin position="1"/>
        <end position="20"/>
    </location>
</feature>
<proteinExistence type="predicted"/>
<accession>R7V2M9</accession>
<feature type="region of interest" description="Disordered" evidence="1">
    <location>
        <begin position="24"/>
        <end position="53"/>
    </location>
</feature>
<keyword evidence="2" id="KW-0732">Signal</keyword>
<dbReference type="EMBL" id="AMQN01006019">
    <property type="status" value="NOT_ANNOTATED_CDS"/>
    <property type="molecule type" value="Genomic_DNA"/>
</dbReference>
<dbReference type="Proteomes" id="UP000014760">
    <property type="component" value="Unassembled WGS sequence"/>
</dbReference>
<evidence type="ECO:0008006" key="6">
    <source>
        <dbReference type="Google" id="ProtNLM"/>
    </source>
</evidence>
<evidence type="ECO:0000313" key="5">
    <source>
        <dbReference type="Proteomes" id="UP000014760"/>
    </source>
</evidence>
<feature type="chain" id="PRO_5008788633" description="SUEL-type lectin domain-containing protein" evidence="2">
    <location>
        <begin position="21"/>
        <end position="189"/>
    </location>
</feature>
<evidence type="ECO:0000313" key="3">
    <source>
        <dbReference type="EMBL" id="ELU10586.1"/>
    </source>
</evidence>
<protein>
    <recommendedName>
        <fullName evidence="6">SUEL-type lectin domain-containing protein</fullName>
    </recommendedName>
</protein>
<dbReference type="EnsemblMetazoa" id="CapteT221655">
    <property type="protein sequence ID" value="CapteP221655"/>
    <property type="gene ID" value="CapteG221655"/>
</dbReference>
<sequence length="189" mass="19214">MSRSLMMLLVLGLVVAAVSAHRGGGRGGSKSGSQSGGQVGGQRKAGGRGGHGGGKGGMGGLVCNVVDATGFSMTKTCPTDAGDCTLGPLEYVDAAGAVTRTVNFCDGLDDAGSSLVAARACLIKDSTKATVLVDNTAKMTRRGVAPTCDLEVAVTYENAAAFAYFPTKDCKRTTTIEEEEQEEIDVIEG</sequence>
<dbReference type="EMBL" id="KB297391">
    <property type="protein sequence ID" value="ELU10586.1"/>
    <property type="molecule type" value="Genomic_DNA"/>
</dbReference>
<organism evidence="3">
    <name type="scientific">Capitella teleta</name>
    <name type="common">Polychaete worm</name>
    <dbReference type="NCBI Taxonomy" id="283909"/>
    <lineage>
        <taxon>Eukaryota</taxon>
        <taxon>Metazoa</taxon>
        <taxon>Spiralia</taxon>
        <taxon>Lophotrochozoa</taxon>
        <taxon>Annelida</taxon>
        <taxon>Polychaeta</taxon>
        <taxon>Sedentaria</taxon>
        <taxon>Scolecida</taxon>
        <taxon>Capitellidae</taxon>
        <taxon>Capitella</taxon>
    </lineage>
</organism>
<dbReference type="AlphaFoldDB" id="R7V2M9"/>
<keyword evidence="5" id="KW-1185">Reference proteome</keyword>
<dbReference type="HOGENOM" id="CLU_1435690_0_0_1"/>
<feature type="compositionally biased region" description="Gly residues" evidence="1">
    <location>
        <begin position="25"/>
        <end position="53"/>
    </location>
</feature>
<reference evidence="5" key="1">
    <citation type="submission" date="2012-12" db="EMBL/GenBank/DDBJ databases">
        <authorList>
            <person name="Hellsten U."/>
            <person name="Grimwood J."/>
            <person name="Chapman J.A."/>
            <person name="Shapiro H."/>
            <person name="Aerts A."/>
            <person name="Otillar R.P."/>
            <person name="Terry A.Y."/>
            <person name="Boore J.L."/>
            <person name="Simakov O."/>
            <person name="Marletaz F."/>
            <person name="Cho S.-J."/>
            <person name="Edsinger-Gonzales E."/>
            <person name="Havlak P."/>
            <person name="Kuo D.-H."/>
            <person name="Larsson T."/>
            <person name="Lv J."/>
            <person name="Arendt D."/>
            <person name="Savage R."/>
            <person name="Osoegawa K."/>
            <person name="de Jong P."/>
            <person name="Lindberg D.R."/>
            <person name="Seaver E.C."/>
            <person name="Weisblat D.A."/>
            <person name="Putnam N.H."/>
            <person name="Grigoriev I.V."/>
            <person name="Rokhsar D.S."/>
        </authorList>
    </citation>
    <scope>NUCLEOTIDE SEQUENCE</scope>
    <source>
        <strain evidence="5">I ESC-2004</strain>
    </source>
</reference>
<reference evidence="4" key="3">
    <citation type="submission" date="2015-06" db="UniProtKB">
        <authorList>
            <consortium name="EnsemblMetazoa"/>
        </authorList>
    </citation>
    <scope>IDENTIFICATION</scope>
</reference>
<evidence type="ECO:0000256" key="2">
    <source>
        <dbReference type="SAM" id="SignalP"/>
    </source>
</evidence>
<name>R7V2M9_CAPTE</name>
<reference evidence="3 5" key="2">
    <citation type="journal article" date="2013" name="Nature">
        <title>Insights into bilaterian evolution from three spiralian genomes.</title>
        <authorList>
            <person name="Simakov O."/>
            <person name="Marletaz F."/>
            <person name="Cho S.J."/>
            <person name="Edsinger-Gonzales E."/>
            <person name="Havlak P."/>
            <person name="Hellsten U."/>
            <person name="Kuo D.H."/>
            <person name="Larsson T."/>
            <person name="Lv J."/>
            <person name="Arendt D."/>
            <person name="Savage R."/>
            <person name="Osoegawa K."/>
            <person name="de Jong P."/>
            <person name="Grimwood J."/>
            <person name="Chapman J.A."/>
            <person name="Shapiro H."/>
            <person name="Aerts A."/>
            <person name="Otillar R.P."/>
            <person name="Terry A.Y."/>
            <person name="Boore J.L."/>
            <person name="Grigoriev I.V."/>
            <person name="Lindberg D.R."/>
            <person name="Seaver E.C."/>
            <person name="Weisblat D.A."/>
            <person name="Putnam N.H."/>
            <person name="Rokhsar D.S."/>
        </authorList>
    </citation>
    <scope>NUCLEOTIDE SEQUENCE</scope>
    <source>
        <strain evidence="3 5">I ESC-2004</strain>
    </source>
</reference>